<reference evidence="5 6" key="1">
    <citation type="journal article" date="2021" name="Nat. Plants">
        <title>The Taxus genome provides insights into paclitaxel biosynthesis.</title>
        <authorList>
            <person name="Xiong X."/>
            <person name="Gou J."/>
            <person name="Liao Q."/>
            <person name="Li Y."/>
            <person name="Zhou Q."/>
            <person name="Bi G."/>
            <person name="Li C."/>
            <person name="Du R."/>
            <person name="Wang X."/>
            <person name="Sun T."/>
            <person name="Guo L."/>
            <person name="Liang H."/>
            <person name="Lu P."/>
            <person name="Wu Y."/>
            <person name="Zhang Z."/>
            <person name="Ro D.K."/>
            <person name="Shang Y."/>
            <person name="Huang S."/>
            <person name="Yan J."/>
        </authorList>
    </citation>
    <scope>NUCLEOTIDE SEQUENCE [LARGE SCALE GENOMIC DNA]</scope>
    <source>
        <strain evidence="5">Ta-2019</strain>
    </source>
</reference>
<dbReference type="SMART" id="SM00322">
    <property type="entry name" value="KH"/>
    <property type="match status" value="3"/>
</dbReference>
<keyword evidence="2" id="KW-0694">RNA-binding</keyword>
<protein>
    <recommendedName>
        <fullName evidence="4">K Homology domain-containing protein</fullName>
    </recommendedName>
</protein>
<accession>A0AA38LFN7</accession>
<feature type="domain" description="K Homology" evidence="4">
    <location>
        <begin position="141"/>
        <end position="216"/>
    </location>
</feature>
<feature type="domain" description="K Homology" evidence="4">
    <location>
        <begin position="47"/>
        <end position="127"/>
    </location>
</feature>
<dbReference type="CDD" id="cd22459">
    <property type="entry name" value="KH-I_PEPPER_rpt1_like"/>
    <property type="match status" value="1"/>
</dbReference>
<evidence type="ECO:0000256" key="2">
    <source>
        <dbReference type="PROSITE-ProRule" id="PRU00117"/>
    </source>
</evidence>
<feature type="region of interest" description="Disordered" evidence="3">
    <location>
        <begin position="239"/>
        <end position="316"/>
    </location>
</feature>
<evidence type="ECO:0000313" key="5">
    <source>
        <dbReference type="EMBL" id="KAH9322669.1"/>
    </source>
</evidence>
<feature type="compositionally biased region" description="Low complexity" evidence="3">
    <location>
        <begin position="254"/>
        <end position="268"/>
    </location>
</feature>
<gene>
    <name evidence="5" type="ORF">KI387_017308</name>
</gene>
<dbReference type="Proteomes" id="UP000824469">
    <property type="component" value="Unassembled WGS sequence"/>
</dbReference>
<dbReference type="CDD" id="cd22461">
    <property type="entry name" value="KH-I_PEPPER_like_rpt3"/>
    <property type="match status" value="1"/>
</dbReference>
<feature type="non-terminal residue" evidence="5">
    <location>
        <position position="1"/>
    </location>
</feature>
<feature type="compositionally biased region" description="Polar residues" evidence="3">
    <location>
        <begin position="1"/>
        <end position="22"/>
    </location>
</feature>
<dbReference type="EMBL" id="JAHRHJ020000003">
    <property type="protein sequence ID" value="KAH9322669.1"/>
    <property type="molecule type" value="Genomic_DNA"/>
</dbReference>
<feature type="region of interest" description="Disordered" evidence="3">
    <location>
        <begin position="1"/>
        <end position="42"/>
    </location>
</feature>
<comment type="caution">
    <text evidence="5">The sequence shown here is derived from an EMBL/GenBank/DDBJ whole genome shotgun (WGS) entry which is preliminary data.</text>
</comment>
<dbReference type="GO" id="GO:0003723">
    <property type="term" value="F:RNA binding"/>
    <property type="evidence" value="ECO:0007669"/>
    <property type="project" value="UniProtKB-UniRule"/>
</dbReference>
<feature type="compositionally biased region" description="Polar residues" evidence="3">
    <location>
        <begin position="240"/>
        <end position="253"/>
    </location>
</feature>
<feature type="region of interest" description="Disordered" evidence="3">
    <location>
        <begin position="412"/>
        <end position="523"/>
    </location>
</feature>
<keyword evidence="1" id="KW-0677">Repeat</keyword>
<feature type="domain" description="K Homology" evidence="4">
    <location>
        <begin position="321"/>
        <end position="391"/>
    </location>
</feature>
<dbReference type="PROSITE" id="PS50084">
    <property type="entry name" value="KH_TYPE_1"/>
    <property type="match status" value="3"/>
</dbReference>
<dbReference type="CDD" id="cd22460">
    <property type="entry name" value="KH-I_PEPPER_rpt2_like"/>
    <property type="match status" value="1"/>
</dbReference>
<dbReference type="PANTHER" id="PTHR10288">
    <property type="entry name" value="KH DOMAIN CONTAINING RNA BINDING PROTEIN"/>
    <property type="match status" value="1"/>
</dbReference>
<dbReference type="Gene3D" id="3.30.1370.10">
    <property type="entry name" value="K Homology domain, type 1"/>
    <property type="match status" value="1"/>
</dbReference>
<sequence>AKQTFKMSTVLESMQEPRSVTPGQKRVRDEETAAGTGPDKKWPGWPGESVFRLLITSQKVGGIIGRKGEFVKKMCEETKSRIKILDGVPGIPDRVVMVSAKDEPEAPISPAMDGVLKVHKRILEGIDAITDAGRAQQGAGGSISTRMLLPGTQSGSLIGKQGSTIKSIQEDSGANVRVLGPDDVPLCALPEDKVVEIQGEPGSVHKAIEQIVSHLRKFLVDRTVLPLYESNMSMAKPPQMEQNMPQQHWNHNHNTTLPSSGGSLGNNSHYTPIAPQRDSYYPPSDLPPADTRSQHGLNMYGRDPALSSHSVSNPQPAPVITQVTQQMQIPLSYADAVIGTAGSNISYCRRASGAIITVQETRGVPGEMTVEIHGTATQVQTAQQLIQNFMAEASGPPTDAYNSVDTGYNSYPSQSSMYASPRSNTGHTGHSTGGYGANSGLAGPTGGYGPSAGLSGPTGGYGPSTGHAGPTGGYGPSTGHSGPGGGYGPSTGHSGPGGGYGPSSGHTGHSTGGYGSHYSSYRY</sequence>
<dbReference type="InterPro" id="IPR004087">
    <property type="entry name" value="KH_dom"/>
</dbReference>
<keyword evidence="6" id="KW-1185">Reference proteome</keyword>
<dbReference type="AlphaFoldDB" id="A0AA38LFN7"/>
<dbReference type="OMA" id="ETEDKWP"/>
<evidence type="ECO:0000256" key="1">
    <source>
        <dbReference type="ARBA" id="ARBA00022737"/>
    </source>
</evidence>
<proteinExistence type="predicted"/>
<name>A0AA38LFN7_TAXCH</name>
<dbReference type="Pfam" id="PF00013">
    <property type="entry name" value="KH_1"/>
    <property type="match status" value="3"/>
</dbReference>
<organism evidence="5 6">
    <name type="scientific">Taxus chinensis</name>
    <name type="common">Chinese yew</name>
    <name type="synonym">Taxus wallichiana var. chinensis</name>
    <dbReference type="NCBI Taxonomy" id="29808"/>
    <lineage>
        <taxon>Eukaryota</taxon>
        <taxon>Viridiplantae</taxon>
        <taxon>Streptophyta</taxon>
        <taxon>Embryophyta</taxon>
        <taxon>Tracheophyta</taxon>
        <taxon>Spermatophyta</taxon>
        <taxon>Pinopsida</taxon>
        <taxon>Pinidae</taxon>
        <taxon>Conifers II</taxon>
        <taxon>Cupressales</taxon>
        <taxon>Taxaceae</taxon>
        <taxon>Taxus</taxon>
    </lineage>
</organism>
<feature type="compositionally biased region" description="Polar residues" evidence="3">
    <location>
        <begin position="412"/>
        <end position="424"/>
    </location>
</feature>
<dbReference type="InterPro" id="IPR036612">
    <property type="entry name" value="KH_dom_type_1_sf"/>
</dbReference>
<feature type="compositionally biased region" description="Gly residues" evidence="3">
    <location>
        <begin position="431"/>
        <end position="502"/>
    </location>
</feature>
<dbReference type="InterPro" id="IPR004088">
    <property type="entry name" value="KH_dom_type_1"/>
</dbReference>
<evidence type="ECO:0000259" key="4">
    <source>
        <dbReference type="SMART" id="SM00322"/>
    </source>
</evidence>
<dbReference type="Gene3D" id="3.30.310.210">
    <property type="match status" value="1"/>
</dbReference>
<evidence type="ECO:0000313" key="6">
    <source>
        <dbReference type="Proteomes" id="UP000824469"/>
    </source>
</evidence>
<dbReference type="SUPFAM" id="SSF54791">
    <property type="entry name" value="Eukaryotic type KH-domain (KH-domain type I)"/>
    <property type="match status" value="3"/>
</dbReference>
<evidence type="ECO:0000256" key="3">
    <source>
        <dbReference type="SAM" id="MobiDB-lite"/>
    </source>
</evidence>